<sequence length="138" mass="15762">MKKRFWLVLLICLLQSKLQAFPEVLDKAIHYSFDVPIHLEKVINNKCYGIEDEPNRNLLITDCGGYLNVIFGTLSFGLIKSSNRVRDSYGVAVEIYLKGKSSECFIVSLTDLGGRIFEIEYDCKGYLKDDISTRIIED</sequence>
<dbReference type="EMBL" id="UINC01005723">
    <property type="protein sequence ID" value="SVA23155.1"/>
    <property type="molecule type" value="Genomic_DNA"/>
</dbReference>
<accession>A0A381U4J3</accession>
<reference evidence="1" key="1">
    <citation type="submission" date="2018-05" db="EMBL/GenBank/DDBJ databases">
        <authorList>
            <person name="Lanie J.A."/>
            <person name="Ng W.-L."/>
            <person name="Kazmierczak K.M."/>
            <person name="Andrzejewski T.M."/>
            <person name="Davidsen T.M."/>
            <person name="Wayne K.J."/>
            <person name="Tettelin H."/>
            <person name="Glass J.I."/>
            <person name="Rusch D."/>
            <person name="Podicherti R."/>
            <person name="Tsui H.-C.T."/>
            <person name="Winkler M.E."/>
        </authorList>
    </citation>
    <scope>NUCLEOTIDE SEQUENCE</scope>
</reference>
<proteinExistence type="predicted"/>
<dbReference type="AlphaFoldDB" id="A0A381U4J3"/>
<organism evidence="1">
    <name type="scientific">marine metagenome</name>
    <dbReference type="NCBI Taxonomy" id="408172"/>
    <lineage>
        <taxon>unclassified sequences</taxon>
        <taxon>metagenomes</taxon>
        <taxon>ecological metagenomes</taxon>
    </lineage>
</organism>
<gene>
    <name evidence="1" type="ORF">METZ01_LOCUS76009</name>
</gene>
<evidence type="ECO:0000313" key="1">
    <source>
        <dbReference type="EMBL" id="SVA23155.1"/>
    </source>
</evidence>
<protein>
    <submittedName>
        <fullName evidence="1">Uncharacterized protein</fullName>
    </submittedName>
</protein>
<name>A0A381U4J3_9ZZZZ</name>